<evidence type="ECO:0000313" key="1">
    <source>
        <dbReference type="EMBL" id="MDO7788400.1"/>
    </source>
</evidence>
<reference evidence="1" key="1">
    <citation type="journal article" date="2023" name="J. Hazard. Mater.">
        <title>Anaerobic biodegradation of pyrene and benzo[a]pyrene by a new sulfate-reducing Desulforamulus aquiferis strain DSA.</title>
        <authorList>
            <person name="Zhang Z."/>
            <person name="Sun J."/>
            <person name="Gong X."/>
            <person name="Wang C."/>
            <person name="Wang H."/>
        </authorList>
    </citation>
    <scope>NUCLEOTIDE SEQUENCE</scope>
    <source>
        <strain evidence="1">DSA</strain>
    </source>
</reference>
<dbReference type="InterPro" id="IPR010985">
    <property type="entry name" value="Ribbon_hlx_hlx"/>
</dbReference>
<dbReference type="GO" id="GO:0006355">
    <property type="term" value="P:regulation of DNA-templated transcription"/>
    <property type="evidence" value="ECO:0007669"/>
    <property type="project" value="InterPro"/>
</dbReference>
<keyword evidence="2" id="KW-1185">Reference proteome</keyword>
<proteinExistence type="predicted"/>
<dbReference type="Proteomes" id="UP001172911">
    <property type="component" value="Unassembled WGS sequence"/>
</dbReference>
<organism evidence="1 2">
    <name type="scientific">Desulforamulus aquiferis</name>
    <dbReference type="NCBI Taxonomy" id="1397668"/>
    <lineage>
        <taxon>Bacteria</taxon>
        <taxon>Bacillati</taxon>
        <taxon>Bacillota</taxon>
        <taxon>Clostridia</taxon>
        <taxon>Eubacteriales</taxon>
        <taxon>Peptococcaceae</taxon>
        <taxon>Desulforamulus</taxon>
    </lineage>
</organism>
<sequence length="58" mass="7030">MNKNKHISIRIDEKVLQKFHYVAKYEDRSASGQIMFLINNCIREFEEKHGKIEIHDKR</sequence>
<dbReference type="EMBL" id="JARPTC010000021">
    <property type="protein sequence ID" value="MDO7788400.1"/>
    <property type="molecule type" value="Genomic_DNA"/>
</dbReference>
<name>A0AAW7ZHX8_9FIRM</name>
<comment type="caution">
    <text evidence="1">The sequence shown here is derived from an EMBL/GenBank/DDBJ whole genome shotgun (WGS) entry which is preliminary data.</text>
</comment>
<dbReference type="AlphaFoldDB" id="A0AAW7ZHX8"/>
<evidence type="ECO:0000313" key="2">
    <source>
        <dbReference type="Proteomes" id="UP001172911"/>
    </source>
</evidence>
<gene>
    <name evidence="1" type="ORF">P6N53_14325</name>
</gene>
<dbReference type="RefSeq" id="WP_304544306.1">
    <property type="nucleotide sequence ID" value="NZ_JARPTC010000021.1"/>
</dbReference>
<dbReference type="SUPFAM" id="SSF47598">
    <property type="entry name" value="Ribbon-helix-helix"/>
    <property type="match status" value="1"/>
</dbReference>
<accession>A0AAW7ZHX8</accession>
<reference evidence="1" key="2">
    <citation type="submission" date="2023-03" db="EMBL/GenBank/DDBJ databases">
        <authorList>
            <person name="Zhang Z."/>
        </authorList>
    </citation>
    <scope>NUCLEOTIDE SEQUENCE</scope>
    <source>
        <strain evidence="1">DSA</strain>
    </source>
</reference>
<protein>
    <submittedName>
        <fullName evidence="1">Uncharacterized protein</fullName>
    </submittedName>
</protein>